<dbReference type="PANTHER" id="PTHR12842:SF6">
    <property type="entry name" value="FI01459P"/>
    <property type="match status" value="1"/>
</dbReference>
<dbReference type="PANTHER" id="PTHR12842">
    <property type="entry name" value="FI01459P"/>
    <property type="match status" value="1"/>
</dbReference>
<keyword evidence="3" id="KW-1185">Reference proteome</keyword>
<proteinExistence type="inferred from homology"/>
<evidence type="ECO:0000256" key="1">
    <source>
        <dbReference type="ARBA" id="ARBA00006903"/>
    </source>
</evidence>
<keyword evidence="2" id="KW-0597">Phosphoprotein</keyword>
<protein>
    <submittedName>
        <fullName evidence="4">Uncharacterized protein</fullName>
    </submittedName>
</protein>
<dbReference type="InterPro" id="IPR007998">
    <property type="entry name" value="DUF719"/>
</dbReference>
<dbReference type="Pfam" id="PF05334">
    <property type="entry name" value="DUF719"/>
    <property type="match status" value="1"/>
</dbReference>
<comment type="similarity">
    <text evidence="1">Belongs to the FAM114 family.</text>
</comment>
<dbReference type="WBParaSite" id="PSAMB.scaffold449size50695.g5854.t1">
    <property type="protein sequence ID" value="PSAMB.scaffold449size50695.g5854.t1"/>
    <property type="gene ID" value="PSAMB.scaffold449size50695.g5854"/>
</dbReference>
<organism evidence="3 4">
    <name type="scientific">Plectus sambesii</name>
    <dbReference type="NCBI Taxonomy" id="2011161"/>
    <lineage>
        <taxon>Eukaryota</taxon>
        <taxon>Metazoa</taxon>
        <taxon>Ecdysozoa</taxon>
        <taxon>Nematoda</taxon>
        <taxon>Chromadorea</taxon>
        <taxon>Plectida</taxon>
        <taxon>Plectina</taxon>
        <taxon>Plectoidea</taxon>
        <taxon>Plectidae</taxon>
        <taxon>Plectus</taxon>
    </lineage>
</organism>
<dbReference type="Proteomes" id="UP000887566">
    <property type="component" value="Unplaced"/>
</dbReference>
<sequence length="337" mass="37126">DLDASQALSSLTGGVAGTASGLTGLFTGVGKSLVSGSLDVLETLGKKTFETLTVSEQGAKGKPGKRRLIFQKERPNLSKVLRELKTQVDVDAKSQQEEEEARLANFVYLFEKNEGMVHLEGLEMLSESCSRQVESALISGIDQETLDQLDVVRDMYDGLTDEESLSETADVPFESEIKNYLKRIGLAYNPAKLLETDKRLFDWLYDCQTTQDLGEMKEPRDLHRQAIRSLAEFAARCVETLHKLAQLMLVAGSAPEAKPFFDLTLVFCAEIGVIAAKFSTCLNSAADDVDDPSSVSAYLTSLFLEANNSTNYLREALRLLRPVLERAIILERNTSVA</sequence>
<dbReference type="AlphaFoldDB" id="A0A914WMR3"/>
<evidence type="ECO:0000256" key="2">
    <source>
        <dbReference type="ARBA" id="ARBA00022553"/>
    </source>
</evidence>
<accession>A0A914WMR3</accession>
<evidence type="ECO:0000313" key="3">
    <source>
        <dbReference type="Proteomes" id="UP000887566"/>
    </source>
</evidence>
<evidence type="ECO:0000313" key="4">
    <source>
        <dbReference type="WBParaSite" id="PSAMB.scaffold449size50695.g5854.t1"/>
    </source>
</evidence>
<reference evidence="4" key="1">
    <citation type="submission" date="2022-11" db="UniProtKB">
        <authorList>
            <consortium name="WormBaseParasite"/>
        </authorList>
    </citation>
    <scope>IDENTIFICATION</scope>
</reference>
<name>A0A914WMR3_9BILA</name>